<dbReference type="PRINTS" id="PR00420">
    <property type="entry name" value="RNGMNOXGNASE"/>
</dbReference>
<dbReference type="PANTHER" id="PTHR43004">
    <property type="entry name" value="TRK SYSTEM POTASSIUM UPTAKE PROTEIN"/>
    <property type="match status" value="1"/>
</dbReference>
<dbReference type="GO" id="GO:0071949">
    <property type="term" value="F:FAD binding"/>
    <property type="evidence" value="ECO:0007669"/>
    <property type="project" value="InterPro"/>
</dbReference>
<dbReference type="SUPFAM" id="SSF51905">
    <property type="entry name" value="FAD/NAD(P)-binding domain"/>
    <property type="match status" value="1"/>
</dbReference>
<evidence type="ECO:0000256" key="2">
    <source>
        <dbReference type="ARBA" id="ARBA00022630"/>
    </source>
</evidence>
<proteinExistence type="predicted"/>
<dbReference type="Gene3D" id="3.30.70.2450">
    <property type="match status" value="1"/>
</dbReference>
<evidence type="ECO:0000256" key="4">
    <source>
        <dbReference type="ARBA" id="ARBA00023002"/>
    </source>
</evidence>
<comment type="caution">
    <text evidence="7">The sequence shown here is derived from an EMBL/GenBank/DDBJ whole genome shotgun (WGS) entry which is preliminary data.</text>
</comment>
<keyword evidence="2" id="KW-0285">Flavoprotein</keyword>
<keyword evidence="3" id="KW-0274">FAD</keyword>
<evidence type="ECO:0000256" key="3">
    <source>
        <dbReference type="ARBA" id="ARBA00022827"/>
    </source>
</evidence>
<evidence type="ECO:0000313" key="8">
    <source>
        <dbReference type="Proteomes" id="UP001221757"/>
    </source>
</evidence>
<dbReference type="GO" id="GO:0016709">
    <property type="term" value="F:oxidoreductase activity, acting on paired donors, with incorporation or reduction of molecular oxygen, NAD(P)H as one donor, and incorporation of one atom of oxygen"/>
    <property type="evidence" value="ECO:0007669"/>
    <property type="project" value="UniProtKB-ARBA"/>
</dbReference>
<dbReference type="Proteomes" id="UP001221757">
    <property type="component" value="Unassembled WGS sequence"/>
</dbReference>
<dbReference type="Pfam" id="PF01494">
    <property type="entry name" value="FAD_binding_3"/>
    <property type="match status" value="1"/>
</dbReference>
<reference evidence="7" key="1">
    <citation type="submission" date="2023-03" db="EMBL/GenBank/DDBJ databases">
        <title>Massive genome expansion in bonnet fungi (Mycena s.s.) driven by repeated elements and novel gene families across ecological guilds.</title>
        <authorList>
            <consortium name="Lawrence Berkeley National Laboratory"/>
            <person name="Harder C.B."/>
            <person name="Miyauchi S."/>
            <person name="Viragh M."/>
            <person name="Kuo A."/>
            <person name="Thoen E."/>
            <person name="Andreopoulos B."/>
            <person name="Lu D."/>
            <person name="Skrede I."/>
            <person name="Drula E."/>
            <person name="Henrissat B."/>
            <person name="Morin E."/>
            <person name="Kohler A."/>
            <person name="Barry K."/>
            <person name="LaButti K."/>
            <person name="Morin E."/>
            <person name="Salamov A."/>
            <person name="Lipzen A."/>
            <person name="Mereny Z."/>
            <person name="Hegedus B."/>
            <person name="Baldrian P."/>
            <person name="Stursova M."/>
            <person name="Weitz H."/>
            <person name="Taylor A."/>
            <person name="Grigoriev I.V."/>
            <person name="Nagy L.G."/>
            <person name="Martin F."/>
            <person name="Kauserud H."/>
        </authorList>
    </citation>
    <scope>NUCLEOTIDE SEQUENCE</scope>
    <source>
        <strain evidence="7">CBHHK067</strain>
    </source>
</reference>
<dbReference type="AlphaFoldDB" id="A0AAD7M8F0"/>
<organism evidence="7 8">
    <name type="scientific">Mycena rosella</name>
    <name type="common">Pink bonnet</name>
    <name type="synonym">Agaricus rosellus</name>
    <dbReference type="NCBI Taxonomy" id="1033263"/>
    <lineage>
        <taxon>Eukaryota</taxon>
        <taxon>Fungi</taxon>
        <taxon>Dikarya</taxon>
        <taxon>Basidiomycota</taxon>
        <taxon>Agaricomycotina</taxon>
        <taxon>Agaricomycetes</taxon>
        <taxon>Agaricomycetidae</taxon>
        <taxon>Agaricales</taxon>
        <taxon>Marasmiineae</taxon>
        <taxon>Mycenaceae</taxon>
        <taxon>Mycena</taxon>
    </lineage>
</organism>
<feature type="domain" description="FAD-binding" evidence="6">
    <location>
        <begin position="9"/>
        <end position="355"/>
    </location>
</feature>
<sequence>MDSKSHPRVLIAGAGPCGLVLALTLRQNGIPVRIIDKSTIPAIGQRGFGIQPRTQELFQMLGIIDQINAQSRIVPPFRSYAPEGRVPLKTWESTPTLDPVPAFPYRNLITLGQNHLEGILRADLAEKYSCAVDVGKTLVSFTQDVTGVDVTIQDEIHGTQKNERYDFLVGTDGARGVVRKQLGLSFVGESRPSVQLIIADVRGSGIDEDHWHMWGSLQSDGLFVRPTGVPGLFGLAMTLSGEKVDCEVVKANPALLQDFIQRVVARTEFRVTEVEWITNWTPNIRMVDKLSLGRCFVAGDAAHVHSPTGGQGLNTAVQEAFNLGWKMALVVQGNAPLSLLDSYNEERIPIVEEMLLKTTNLLDQTMVAKPGERKHWDRGGALLMLGINYRWSAVVLDEQDAEEENNSEKDPYGVRTTGLRAGDRAPDATGLKENRSAVFTQLSSIFGVAHHTVLLFSASTERCTAVLEALVHYPANLIHLVVVQATPAPLVADGEKRVLEDTQGHTYAAYDPILKAGCDIVIVRGSEGVGRYFGRILL</sequence>
<feature type="region of interest" description="Disordered" evidence="5">
    <location>
        <begin position="400"/>
        <end position="428"/>
    </location>
</feature>
<dbReference type="InterPro" id="IPR050641">
    <property type="entry name" value="RIFMO-like"/>
</dbReference>
<name>A0AAD7M8F0_MYCRO</name>
<keyword evidence="8" id="KW-1185">Reference proteome</keyword>
<dbReference type="InterPro" id="IPR002938">
    <property type="entry name" value="FAD-bd"/>
</dbReference>
<dbReference type="Gene3D" id="3.50.50.60">
    <property type="entry name" value="FAD/NAD(P)-binding domain"/>
    <property type="match status" value="1"/>
</dbReference>
<dbReference type="PANTHER" id="PTHR43004:SF19">
    <property type="entry name" value="BINDING MONOOXYGENASE, PUTATIVE (JCVI)-RELATED"/>
    <property type="match status" value="1"/>
</dbReference>
<gene>
    <name evidence="7" type="ORF">B0H17DRAFT_1002593</name>
</gene>
<evidence type="ECO:0000256" key="5">
    <source>
        <dbReference type="SAM" id="MobiDB-lite"/>
    </source>
</evidence>
<evidence type="ECO:0000256" key="1">
    <source>
        <dbReference type="ARBA" id="ARBA00001974"/>
    </source>
</evidence>
<keyword evidence="4" id="KW-0560">Oxidoreductase</keyword>
<evidence type="ECO:0000259" key="6">
    <source>
        <dbReference type="Pfam" id="PF01494"/>
    </source>
</evidence>
<accession>A0AAD7M8F0</accession>
<evidence type="ECO:0000313" key="7">
    <source>
        <dbReference type="EMBL" id="KAJ7705540.1"/>
    </source>
</evidence>
<protein>
    <submittedName>
        <fullName evidence="7">FAD binding domain-containing protein</fullName>
    </submittedName>
</protein>
<dbReference type="EMBL" id="JARKIE010000008">
    <property type="protein sequence ID" value="KAJ7705540.1"/>
    <property type="molecule type" value="Genomic_DNA"/>
</dbReference>
<comment type="cofactor">
    <cofactor evidence="1">
        <name>FAD</name>
        <dbReference type="ChEBI" id="CHEBI:57692"/>
    </cofactor>
</comment>
<dbReference type="InterPro" id="IPR036188">
    <property type="entry name" value="FAD/NAD-bd_sf"/>
</dbReference>